<keyword evidence="3" id="KW-1185">Reference proteome</keyword>
<organism evidence="2 3">
    <name type="scientific">Aegilops tauschii subsp. strangulata</name>
    <name type="common">Goatgrass</name>
    <dbReference type="NCBI Taxonomy" id="200361"/>
    <lineage>
        <taxon>Eukaryota</taxon>
        <taxon>Viridiplantae</taxon>
        <taxon>Streptophyta</taxon>
        <taxon>Embryophyta</taxon>
        <taxon>Tracheophyta</taxon>
        <taxon>Spermatophyta</taxon>
        <taxon>Magnoliopsida</taxon>
        <taxon>Liliopsida</taxon>
        <taxon>Poales</taxon>
        <taxon>Poaceae</taxon>
        <taxon>BOP clade</taxon>
        <taxon>Pooideae</taxon>
        <taxon>Triticodae</taxon>
        <taxon>Triticeae</taxon>
        <taxon>Triticinae</taxon>
        <taxon>Aegilops</taxon>
    </lineage>
</organism>
<reference evidence="3" key="1">
    <citation type="journal article" date="2014" name="Science">
        <title>Ancient hybridizations among the ancestral genomes of bread wheat.</title>
        <authorList>
            <consortium name="International Wheat Genome Sequencing Consortium,"/>
            <person name="Marcussen T."/>
            <person name="Sandve S.R."/>
            <person name="Heier L."/>
            <person name="Spannagl M."/>
            <person name="Pfeifer M."/>
            <person name="Jakobsen K.S."/>
            <person name="Wulff B.B."/>
            <person name="Steuernagel B."/>
            <person name="Mayer K.F."/>
            <person name="Olsen O.A."/>
        </authorList>
    </citation>
    <scope>NUCLEOTIDE SEQUENCE [LARGE SCALE GENOMIC DNA]</scope>
    <source>
        <strain evidence="3">cv. AL8/78</strain>
    </source>
</reference>
<dbReference type="Gramene" id="AET7Gv20506200.13">
    <property type="protein sequence ID" value="AET7Gv20506200.13"/>
    <property type="gene ID" value="AET7Gv20506200"/>
</dbReference>
<dbReference type="AlphaFoldDB" id="A0A453R8S2"/>
<proteinExistence type="predicted"/>
<evidence type="ECO:0000256" key="1">
    <source>
        <dbReference type="SAM" id="MobiDB-lite"/>
    </source>
</evidence>
<sequence length="78" mass="8527">MEAMEELSQLSESIRQAASLLADDDPSDDTAPRRPSTFLNAVVLGNVVSAGRRTPAPQNRRLVPRSDPFRSVCAGFRQ</sequence>
<reference evidence="2" key="5">
    <citation type="journal article" date="2021" name="G3 (Bethesda)">
        <title>Aegilops tauschii genome assembly Aet v5.0 features greater sequence contiguity and improved annotation.</title>
        <authorList>
            <person name="Wang L."/>
            <person name="Zhu T."/>
            <person name="Rodriguez J.C."/>
            <person name="Deal K.R."/>
            <person name="Dubcovsky J."/>
            <person name="McGuire P.E."/>
            <person name="Lux T."/>
            <person name="Spannagl M."/>
            <person name="Mayer K.F.X."/>
            <person name="Baldrich P."/>
            <person name="Meyers B.C."/>
            <person name="Huo N."/>
            <person name="Gu Y.Q."/>
            <person name="Zhou H."/>
            <person name="Devos K.M."/>
            <person name="Bennetzen J.L."/>
            <person name="Unver T."/>
            <person name="Budak H."/>
            <person name="Gulick P.J."/>
            <person name="Galiba G."/>
            <person name="Kalapos B."/>
            <person name="Nelson D.R."/>
            <person name="Li P."/>
            <person name="You F.M."/>
            <person name="Luo M.C."/>
            <person name="Dvorak J."/>
        </authorList>
    </citation>
    <scope>NUCLEOTIDE SEQUENCE [LARGE SCALE GENOMIC DNA]</scope>
    <source>
        <strain evidence="2">cv. AL8/78</strain>
    </source>
</reference>
<evidence type="ECO:0000313" key="2">
    <source>
        <dbReference type="EnsemblPlants" id="AET7Gv20506200.13"/>
    </source>
</evidence>
<accession>A0A453R8S2</accession>
<feature type="region of interest" description="Disordered" evidence="1">
    <location>
        <begin position="1"/>
        <end position="36"/>
    </location>
</feature>
<dbReference type="EnsemblPlants" id="AET7Gv20506200.13">
    <property type="protein sequence ID" value="AET7Gv20506200.13"/>
    <property type="gene ID" value="AET7Gv20506200"/>
</dbReference>
<evidence type="ECO:0000313" key="3">
    <source>
        <dbReference type="Proteomes" id="UP000015105"/>
    </source>
</evidence>
<name>A0A453R8S2_AEGTS</name>
<reference evidence="3" key="2">
    <citation type="journal article" date="2017" name="Nat. Plants">
        <title>The Aegilops tauschii genome reveals multiple impacts of transposons.</title>
        <authorList>
            <person name="Zhao G."/>
            <person name="Zou C."/>
            <person name="Li K."/>
            <person name="Wang K."/>
            <person name="Li T."/>
            <person name="Gao L."/>
            <person name="Zhang X."/>
            <person name="Wang H."/>
            <person name="Yang Z."/>
            <person name="Liu X."/>
            <person name="Jiang W."/>
            <person name="Mao L."/>
            <person name="Kong X."/>
            <person name="Jiao Y."/>
            <person name="Jia J."/>
        </authorList>
    </citation>
    <scope>NUCLEOTIDE SEQUENCE [LARGE SCALE GENOMIC DNA]</scope>
    <source>
        <strain evidence="3">cv. AL8/78</strain>
    </source>
</reference>
<dbReference type="Proteomes" id="UP000015105">
    <property type="component" value="Chromosome 7D"/>
</dbReference>
<protein>
    <submittedName>
        <fullName evidence="2">Uncharacterized protein</fullName>
    </submittedName>
</protein>
<reference evidence="2" key="4">
    <citation type="submission" date="2019-03" db="UniProtKB">
        <authorList>
            <consortium name="EnsemblPlants"/>
        </authorList>
    </citation>
    <scope>IDENTIFICATION</scope>
</reference>
<reference evidence="2" key="3">
    <citation type="journal article" date="2017" name="Nature">
        <title>Genome sequence of the progenitor of the wheat D genome Aegilops tauschii.</title>
        <authorList>
            <person name="Luo M.C."/>
            <person name="Gu Y.Q."/>
            <person name="Puiu D."/>
            <person name="Wang H."/>
            <person name="Twardziok S.O."/>
            <person name="Deal K.R."/>
            <person name="Huo N."/>
            <person name="Zhu T."/>
            <person name="Wang L."/>
            <person name="Wang Y."/>
            <person name="McGuire P.E."/>
            <person name="Liu S."/>
            <person name="Long H."/>
            <person name="Ramasamy R.K."/>
            <person name="Rodriguez J.C."/>
            <person name="Van S.L."/>
            <person name="Yuan L."/>
            <person name="Wang Z."/>
            <person name="Xia Z."/>
            <person name="Xiao L."/>
            <person name="Anderson O.D."/>
            <person name="Ouyang S."/>
            <person name="Liang Y."/>
            <person name="Zimin A.V."/>
            <person name="Pertea G."/>
            <person name="Qi P."/>
            <person name="Bennetzen J.L."/>
            <person name="Dai X."/>
            <person name="Dawson M.W."/>
            <person name="Muller H.G."/>
            <person name="Kugler K."/>
            <person name="Rivarola-Duarte L."/>
            <person name="Spannagl M."/>
            <person name="Mayer K.F.X."/>
            <person name="Lu F.H."/>
            <person name="Bevan M.W."/>
            <person name="Leroy P."/>
            <person name="Li P."/>
            <person name="You F.M."/>
            <person name="Sun Q."/>
            <person name="Liu Z."/>
            <person name="Lyons E."/>
            <person name="Wicker T."/>
            <person name="Salzberg S.L."/>
            <person name="Devos K.M."/>
            <person name="Dvorak J."/>
        </authorList>
    </citation>
    <scope>NUCLEOTIDE SEQUENCE [LARGE SCALE GENOMIC DNA]</scope>
    <source>
        <strain evidence="2">cv. AL8/78</strain>
    </source>
</reference>